<evidence type="ECO:0000256" key="1">
    <source>
        <dbReference type="SAM" id="Phobius"/>
    </source>
</evidence>
<proteinExistence type="predicted"/>
<dbReference type="Proteomes" id="UP000807306">
    <property type="component" value="Unassembled WGS sequence"/>
</dbReference>
<dbReference type="EMBL" id="MU157854">
    <property type="protein sequence ID" value="KAF9528286.1"/>
    <property type="molecule type" value="Genomic_DNA"/>
</dbReference>
<keyword evidence="1" id="KW-0472">Membrane</keyword>
<feature type="transmembrane region" description="Helical" evidence="1">
    <location>
        <begin position="33"/>
        <end position="54"/>
    </location>
</feature>
<sequence length="73" mass="8554">MYNHPPPISLSLYSGIAKMYHTPHSARHYPLSLFAPFCFSFCLVRLKIFSCLSLKLHSMHSLQQYSYKMSRSR</sequence>
<keyword evidence="1" id="KW-0812">Transmembrane</keyword>
<evidence type="ECO:0000313" key="2">
    <source>
        <dbReference type="EMBL" id="KAF9528286.1"/>
    </source>
</evidence>
<keyword evidence="3" id="KW-1185">Reference proteome</keyword>
<protein>
    <submittedName>
        <fullName evidence="2">Uncharacterized protein</fullName>
    </submittedName>
</protein>
<comment type="caution">
    <text evidence="2">The sequence shown here is derived from an EMBL/GenBank/DDBJ whole genome shotgun (WGS) entry which is preliminary data.</text>
</comment>
<dbReference type="AlphaFoldDB" id="A0A9P6JPK9"/>
<accession>A0A9P6JPK9</accession>
<name>A0A9P6JPK9_9AGAR</name>
<gene>
    <name evidence="2" type="ORF">CPB83DRAFT_354259</name>
</gene>
<keyword evidence="1" id="KW-1133">Transmembrane helix</keyword>
<organism evidence="2 3">
    <name type="scientific">Crepidotus variabilis</name>
    <dbReference type="NCBI Taxonomy" id="179855"/>
    <lineage>
        <taxon>Eukaryota</taxon>
        <taxon>Fungi</taxon>
        <taxon>Dikarya</taxon>
        <taxon>Basidiomycota</taxon>
        <taxon>Agaricomycotina</taxon>
        <taxon>Agaricomycetes</taxon>
        <taxon>Agaricomycetidae</taxon>
        <taxon>Agaricales</taxon>
        <taxon>Agaricineae</taxon>
        <taxon>Crepidotaceae</taxon>
        <taxon>Crepidotus</taxon>
    </lineage>
</organism>
<reference evidence="2" key="1">
    <citation type="submission" date="2020-11" db="EMBL/GenBank/DDBJ databases">
        <authorList>
            <consortium name="DOE Joint Genome Institute"/>
            <person name="Ahrendt S."/>
            <person name="Riley R."/>
            <person name="Andreopoulos W."/>
            <person name="Labutti K."/>
            <person name="Pangilinan J."/>
            <person name="Ruiz-Duenas F.J."/>
            <person name="Barrasa J.M."/>
            <person name="Sanchez-Garcia M."/>
            <person name="Camarero S."/>
            <person name="Miyauchi S."/>
            <person name="Serrano A."/>
            <person name="Linde D."/>
            <person name="Babiker R."/>
            <person name="Drula E."/>
            <person name="Ayuso-Fernandez I."/>
            <person name="Pacheco R."/>
            <person name="Padilla G."/>
            <person name="Ferreira P."/>
            <person name="Barriuso J."/>
            <person name="Kellner H."/>
            <person name="Castanera R."/>
            <person name="Alfaro M."/>
            <person name="Ramirez L."/>
            <person name="Pisabarro A.G."/>
            <person name="Kuo A."/>
            <person name="Tritt A."/>
            <person name="Lipzen A."/>
            <person name="He G."/>
            <person name="Yan M."/>
            <person name="Ng V."/>
            <person name="Cullen D."/>
            <person name="Martin F."/>
            <person name="Rosso M.-N."/>
            <person name="Henrissat B."/>
            <person name="Hibbett D."/>
            <person name="Martinez A.T."/>
            <person name="Grigoriev I.V."/>
        </authorList>
    </citation>
    <scope>NUCLEOTIDE SEQUENCE</scope>
    <source>
        <strain evidence="2">CBS 506.95</strain>
    </source>
</reference>
<evidence type="ECO:0000313" key="3">
    <source>
        <dbReference type="Proteomes" id="UP000807306"/>
    </source>
</evidence>